<dbReference type="InterPro" id="IPR016174">
    <property type="entry name" value="Di-haem_cyt_TM"/>
</dbReference>
<dbReference type="SUPFAM" id="SSF81342">
    <property type="entry name" value="Transmembrane di-heme cytochromes"/>
    <property type="match status" value="1"/>
</dbReference>
<dbReference type="KEGG" id="mbac:BN1209_1778"/>
<evidence type="ECO:0000256" key="2">
    <source>
        <dbReference type="ARBA" id="ARBA00022475"/>
    </source>
</evidence>
<keyword evidence="5 6" id="KW-0472">Membrane</keyword>
<dbReference type="InterPro" id="IPR011577">
    <property type="entry name" value="Cyt_b561_bac/Ni-Hgenase"/>
</dbReference>
<dbReference type="AlphaFoldDB" id="A0A0B7J2C7"/>
<dbReference type="GO" id="GO:0005886">
    <property type="term" value="C:plasma membrane"/>
    <property type="evidence" value="ECO:0007669"/>
    <property type="project" value="UniProtKB-SubCell"/>
</dbReference>
<dbReference type="HOGENOM" id="CLU_078451_2_0_4"/>
<evidence type="ECO:0000313" key="9">
    <source>
        <dbReference type="Proteomes" id="UP000056322"/>
    </source>
</evidence>
<keyword evidence="2" id="KW-1003">Cell membrane</keyword>
<reference evidence="9" key="1">
    <citation type="submission" date="2014-12" db="EMBL/GenBank/DDBJ databases">
        <authorList>
            <person name="Salcher M.M."/>
        </authorList>
    </citation>
    <scope>NUCLEOTIDE SEQUENCE [LARGE SCALE GENOMIC DNA]</scope>
    <source>
        <strain evidence="9">MMS-10A-171</strain>
    </source>
</reference>
<feature type="transmembrane region" description="Helical" evidence="6">
    <location>
        <begin position="39"/>
        <end position="61"/>
    </location>
</feature>
<keyword evidence="4 6" id="KW-1133">Transmembrane helix</keyword>
<dbReference type="PANTHER" id="PTHR30485">
    <property type="entry name" value="NI/FE-HYDROGENASE 1 B-TYPE CYTOCHROME SUBUNIT"/>
    <property type="match status" value="1"/>
</dbReference>
<dbReference type="EMBL" id="LN794158">
    <property type="protein sequence ID" value="CEN56814.1"/>
    <property type="molecule type" value="Genomic_DNA"/>
</dbReference>
<gene>
    <name evidence="8" type="ORF">BN1209_1778</name>
</gene>
<dbReference type="PANTHER" id="PTHR30485:SF2">
    <property type="entry name" value="BLL0597 PROTEIN"/>
    <property type="match status" value="1"/>
</dbReference>
<feature type="transmembrane region" description="Helical" evidence="6">
    <location>
        <begin position="7"/>
        <end position="27"/>
    </location>
</feature>
<evidence type="ECO:0000313" key="8">
    <source>
        <dbReference type="EMBL" id="CEN56814.1"/>
    </source>
</evidence>
<keyword evidence="3 6" id="KW-0812">Transmembrane</keyword>
<evidence type="ECO:0000256" key="5">
    <source>
        <dbReference type="ARBA" id="ARBA00023136"/>
    </source>
</evidence>
<protein>
    <submittedName>
        <fullName evidence="8">Cytochrome b</fullName>
    </submittedName>
</protein>
<dbReference type="Gene3D" id="1.20.950.20">
    <property type="entry name" value="Transmembrane di-heme cytochromes, Chain C"/>
    <property type="match status" value="1"/>
</dbReference>
<feature type="transmembrane region" description="Helical" evidence="6">
    <location>
        <begin position="137"/>
        <end position="157"/>
    </location>
</feature>
<dbReference type="GO" id="GO:0009055">
    <property type="term" value="F:electron transfer activity"/>
    <property type="evidence" value="ECO:0007669"/>
    <property type="project" value="InterPro"/>
</dbReference>
<accession>A0A0B7J2C7</accession>
<evidence type="ECO:0000256" key="4">
    <source>
        <dbReference type="ARBA" id="ARBA00022989"/>
    </source>
</evidence>
<comment type="subcellular location">
    <subcellularLocation>
        <location evidence="1">Cell membrane</location>
        <topology evidence="1">Multi-pass membrane protein</topology>
    </subcellularLocation>
</comment>
<name>A0A0B7J2C7_9PROT</name>
<keyword evidence="9" id="KW-1185">Reference proteome</keyword>
<organism evidence="8 9">
    <name type="scientific">Candidatus Methylopumilus turicensis</name>
    <dbReference type="NCBI Taxonomy" id="1581680"/>
    <lineage>
        <taxon>Bacteria</taxon>
        <taxon>Pseudomonadati</taxon>
        <taxon>Pseudomonadota</taxon>
        <taxon>Betaproteobacteria</taxon>
        <taxon>Nitrosomonadales</taxon>
        <taxon>Methylophilaceae</taxon>
        <taxon>Candidatus Methylopumilus</taxon>
    </lineage>
</organism>
<dbReference type="GO" id="GO:0022904">
    <property type="term" value="P:respiratory electron transport chain"/>
    <property type="evidence" value="ECO:0007669"/>
    <property type="project" value="InterPro"/>
</dbReference>
<dbReference type="Pfam" id="PF01292">
    <property type="entry name" value="Ni_hydr_CYTB"/>
    <property type="match status" value="1"/>
</dbReference>
<evidence type="ECO:0000256" key="1">
    <source>
        <dbReference type="ARBA" id="ARBA00004651"/>
    </source>
</evidence>
<dbReference type="Proteomes" id="UP000056322">
    <property type="component" value="Chromosome 1"/>
</dbReference>
<sequence length="211" mass="23955">MRYVWDPFVRIFHWSLVIAFGIAFYTHESEWDRITHTNAGYVAGSLIVSRIFWGFLCTGYAKFKSFPPNPEGAVRYAWRTLQGRSKPFVGHNPAGSLVIYMLLALGLMTVISGFLVFNDGWLFNAPALLHAIHFYSAWAWLGLVCIHVLGVVTESIVHKDNLIVAMFTGVKYDASEAVEPKNQENVSRETHRIFAVFGVPCRVLLRLFNKK</sequence>
<dbReference type="OrthoDB" id="196472at2"/>
<evidence type="ECO:0000256" key="3">
    <source>
        <dbReference type="ARBA" id="ARBA00022692"/>
    </source>
</evidence>
<proteinExistence type="predicted"/>
<dbReference type="InterPro" id="IPR051542">
    <property type="entry name" value="Hydrogenase_cytochrome"/>
</dbReference>
<feature type="transmembrane region" description="Helical" evidence="6">
    <location>
        <begin position="94"/>
        <end position="117"/>
    </location>
</feature>
<dbReference type="STRING" id="1581680.BN1209_1778"/>
<dbReference type="GO" id="GO:0020037">
    <property type="term" value="F:heme binding"/>
    <property type="evidence" value="ECO:0007669"/>
    <property type="project" value="TreeGrafter"/>
</dbReference>
<evidence type="ECO:0000259" key="7">
    <source>
        <dbReference type="Pfam" id="PF01292"/>
    </source>
</evidence>
<feature type="domain" description="Cytochrome b561 bacterial/Ni-hydrogenase" evidence="7">
    <location>
        <begin position="4"/>
        <end position="169"/>
    </location>
</feature>
<dbReference type="RefSeq" id="WP_052661138.1">
    <property type="nucleotide sequence ID" value="NZ_LN794158.1"/>
</dbReference>
<evidence type="ECO:0000256" key="6">
    <source>
        <dbReference type="SAM" id="Phobius"/>
    </source>
</evidence>